<dbReference type="EMBL" id="FNED01000018">
    <property type="protein sequence ID" value="SDJ46538.1"/>
    <property type="molecule type" value="Genomic_DNA"/>
</dbReference>
<gene>
    <name evidence="1" type="ORF">SAMN04487909_11873</name>
</gene>
<dbReference type="Proteomes" id="UP000182836">
    <property type="component" value="Unassembled WGS sequence"/>
</dbReference>
<evidence type="ECO:0000313" key="2">
    <source>
        <dbReference type="Proteomes" id="UP000182836"/>
    </source>
</evidence>
<evidence type="ECO:0000313" key="1">
    <source>
        <dbReference type="EMBL" id="SDJ46538.1"/>
    </source>
</evidence>
<sequence>MRMDSIQGNYRVIDGSGKLYLENNEVVSLTVGKAIKILHPEHGWLQGIYQGSGEVVYPQGTYTLKEGDVIRILK</sequence>
<protein>
    <submittedName>
        <fullName evidence="1">Uncharacterized protein</fullName>
    </submittedName>
</protein>
<proteinExistence type="predicted"/>
<organism evidence="1 2">
    <name type="scientific">Aneurinibacillus migulanus</name>
    <name type="common">Bacillus migulanus</name>
    <dbReference type="NCBI Taxonomy" id="47500"/>
    <lineage>
        <taxon>Bacteria</taxon>
        <taxon>Bacillati</taxon>
        <taxon>Bacillota</taxon>
        <taxon>Bacilli</taxon>
        <taxon>Bacillales</taxon>
        <taxon>Paenibacillaceae</taxon>
        <taxon>Aneurinibacillus group</taxon>
        <taxon>Aneurinibacillus</taxon>
    </lineage>
</organism>
<dbReference type="AlphaFoldDB" id="A0A0K2WCI2"/>
<name>A0A0K2WCI2_ANEMI</name>
<reference evidence="1 2" key="1">
    <citation type="submission" date="2016-10" db="EMBL/GenBank/DDBJ databases">
        <authorList>
            <person name="de Groot N.N."/>
        </authorList>
    </citation>
    <scope>NUCLEOTIDE SEQUENCE [LARGE SCALE GENOMIC DNA]</scope>
    <source>
        <strain evidence="1 2">DSM 2895</strain>
    </source>
</reference>
<accession>A0A0K2WCI2</accession>